<dbReference type="PANTHER" id="PTHR10277:SF9">
    <property type="entry name" value="2-ISOPROPYLMALATE SYNTHASE 1, CHLOROPLASTIC-RELATED"/>
    <property type="match status" value="1"/>
</dbReference>
<dbReference type="AlphaFoldDB" id="A0A4Y8PGC7"/>
<protein>
    <recommendedName>
        <fullName evidence="4 11">2-isopropylmalate synthase</fullName>
        <ecNumber evidence="3 11">2.3.3.13</ecNumber>
    </recommendedName>
    <alternativeName>
        <fullName evidence="11">Alpha-IPM synthase</fullName>
    </alternativeName>
    <alternativeName>
        <fullName evidence="11">Alpha-isopropylmalate synthase</fullName>
    </alternativeName>
</protein>
<dbReference type="EMBL" id="LXQC01000079">
    <property type="protein sequence ID" value="TFE71280.1"/>
    <property type="molecule type" value="Genomic_DNA"/>
</dbReference>
<dbReference type="UniPathway" id="UPA00048">
    <property type="reaction ID" value="UER00070"/>
</dbReference>
<dbReference type="PANTHER" id="PTHR10277">
    <property type="entry name" value="HOMOCITRATE SYNTHASE-RELATED"/>
    <property type="match status" value="1"/>
</dbReference>
<evidence type="ECO:0000256" key="5">
    <source>
        <dbReference type="ARBA" id="ARBA00022430"/>
    </source>
</evidence>
<dbReference type="GO" id="GO:0003985">
    <property type="term" value="F:acetyl-CoA C-acetyltransferase activity"/>
    <property type="evidence" value="ECO:0007669"/>
    <property type="project" value="UniProtKB-UniRule"/>
</dbReference>
<dbReference type="SMART" id="SM00917">
    <property type="entry name" value="LeuA_dimer"/>
    <property type="match status" value="1"/>
</dbReference>
<feature type="binding site" evidence="11">
    <location>
        <position position="15"/>
    </location>
    <ligand>
        <name>Mn(2+)</name>
        <dbReference type="ChEBI" id="CHEBI:29035"/>
    </ligand>
</feature>
<dbReference type="Pfam" id="PF00682">
    <property type="entry name" value="HMGL-like"/>
    <property type="match status" value="1"/>
</dbReference>
<dbReference type="Pfam" id="PF08502">
    <property type="entry name" value="LeuA_dimer"/>
    <property type="match status" value="1"/>
</dbReference>
<feature type="binding site" evidence="11">
    <location>
        <position position="204"/>
    </location>
    <ligand>
        <name>Mn(2+)</name>
        <dbReference type="ChEBI" id="CHEBI:29035"/>
    </ligand>
</feature>
<comment type="function">
    <text evidence="11">Catalyzes the condensation of the acetyl group of acetyl-CoA with 3-methyl-2-oxobutanoate (2-ketoisovalerate) to form 3-carboxy-3-hydroxy-4-methylpentanoate (2-isopropylmalate).</text>
</comment>
<proteinExistence type="inferred from homology"/>
<keyword evidence="7 11" id="KW-0808">Transferase</keyword>
<dbReference type="InterPro" id="IPR013785">
    <property type="entry name" value="Aldolase_TIM"/>
</dbReference>
<dbReference type="InterPro" id="IPR036230">
    <property type="entry name" value="LeuA_allosteric_dom_sf"/>
</dbReference>
<dbReference type="Gene3D" id="3.30.160.270">
    <property type="match status" value="1"/>
</dbReference>
<dbReference type="SUPFAM" id="SSF51569">
    <property type="entry name" value="Aldolase"/>
    <property type="match status" value="1"/>
</dbReference>
<feature type="domain" description="Pyruvate carboxyltransferase" evidence="12">
    <location>
        <begin position="6"/>
        <end position="270"/>
    </location>
</feature>
<organism evidence="13 14">
    <name type="scientific">Methylacidiphilum caldifontis</name>
    <dbReference type="NCBI Taxonomy" id="2795386"/>
    <lineage>
        <taxon>Bacteria</taxon>
        <taxon>Pseudomonadati</taxon>
        <taxon>Verrucomicrobiota</taxon>
        <taxon>Methylacidiphilae</taxon>
        <taxon>Methylacidiphilales</taxon>
        <taxon>Methylacidiphilaceae</taxon>
        <taxon>Methylacidiphilum (ex Ratnadevi et al. 2023)</taxon>
    </lineage>
</organism>
<keyword evidence="11" id="KW-0963">Cytoplasm</keyword>
<dbReference type="InterPro" id="IPR050073">
    <property type="entry name" value="2-IPM_HCS-like"/>
</dbReference>
<dbReference type="GO" id="GO:0005737">
    <property type="term" value="C:cytoplasm"/>
    <property type="evidence" value="ECO:0007669"/>
    <property type="project" value="UniProtKB-UniRule"/>
</dbReference>
<dbReference type="Gene3D" id="1.10.238.260">
    <property type="match status" value="1"/>
</dbReference>
<evidence type="ECO:0000256" key="10">
    <source>
        <dbReference type="ARBA" id="ARBA00023304"/>
    </source>
</evidence>
<dbReference type="Proteomes" id="UP000297713">
    <property type="component" value="Unassembled WGS sequence"/>
</dbReference>
<evidence type="ECO:0000256" key="1">
    <source>
        <dbReference type="ARBA" id="ARBA00004689"/>
    </source>
</evidence>
<feature type="binding site" evidence="11">
    <location>
        <position position="240"/>
    </location>
    <ligand>
        <name>Mn(2+)</name>
        <dbReference type="ChEBI" id="CHEBI:29035"/>
    </ligand>
</feature>
<dbReference type="RefSeq" id="WP_134439269.1">
    <property type="nucleotide sequence ID" value="NZ_LXQC01000079.1"/>
</dbReference>
<accession>A0A4Y8PGC7</accession>
<evidence type="ECO:0000256" key="6">
    <source>
        <dbReference type="ARBA" id="ARBA00022605"/>
    </source>
</evidence>
<sequence length="505" mass="55057">MTQNRLIIFDTTLRDGEQCPGASMTSRQKLEVAKQLARLGVDVIEAGFPVISQGDFESVREIATQVKGPKICGLARCLPKDIEAAASALEAAGEAARIHVFLATSQIHRKYKLAKDEEEIMRIAVEGVRLAKRYIKDVEFSAEDASRTEPEFLARIIQKVIEAGATTVNIPDTVGYAVPEEFASLIRYLFDHVQNIDKAVVSVHCHNDLGLAVSNSLAAIKAGARQVEGTINGIGERAGNAALEEIIMALHTRADAFGKIETGIQLKEILRTSRLVSRMSGLAVQRNKAVVGENAFAHAAGIHQDGILKKRETYEIIDPKIIGWEQSELPLTKHSGRAALENRLKLLGFELEKEEIDNIFSQFKEIGDKKKFVYDDDLISLVEGQMTRVKETYELEYAAVTVCSGGIPMATIKLRHGEEVFVDASTGDGAVDAAMKAVDRITGQHGHLVEYEVKSVTEGKDAIGEVTVKVNFGSKHLITAKAASTDVLEASIKAYLNAVNKALLL</sequence>
<dbReference type="InterPro" id="IPR013709">
    <property type="entry name" value="2-isopropylmalate_synth_dimer"/>
</dbReference>
<gene>
    <name evidence="11" type="primary">leuA</name>
    <name evidence="13" type="ORF">A7Q10_04680</name>
</gene>
<comment type="cofactor">
    <cofactor evidence="11">
        <name>Mn(2+)</name>
        <dbReference type="ChEBI" id="CHEBI:29035"/>
    </cofactor>
</comment>
<dbReference type="OrthoDB" id="9804858at2"/>
<dbReference type="GO" id="GO:0003852">
    <property type="term" value="F:2-isopropylmalate synthase activity"/>
    <property type="evidence" value="ECO:0007669"/>
    <property type="project" value="UniProtKB-UniRule"/>
</dbReference>
<evidence type="ECO:0000256" key="9">
    <source>
        <dbReference type="ARBA" id="ARBA00023211"/>
    </source>
</evidence>
<comment type="caution">
    <text evidence="13">The sequence shown here is derived from an EMBL/GenBank/DDBJ whole genome shotgun (WGS) entry which is preliminary data.</text>
</comment>
<comment type="catalytic activity">
    <reaction evidence="11">
        <text>3-methyl-2-oxobutanoate + acetyl-CoA + H2O = (2S)-2-isopropylmalate + CoA + H(+)</text>
        <dbReference type="Rhea" id="RHEA:21524"/>
        <dbReference type="ChEBI" id="CHEBI:1178"/>
        <dbReference type="ChEBI" id="CHEBI:11851"/>
        <dbReference type="ChEBI" id="CHEBI:15377"/>
        <dbReference type="ChEBI" id="CHEBI:15378"/>
        <dbReference type="ChEBI" id="CHEBI:57287"/>
        <dbReference type="ChEBI" id="CHEBI:57288"/>
        <dbReference type="EC" id="2.3.3.13"/>
    </reaction>
</comment>
<dbReference type="Gene3D" id="3.20.20.70">
    <property type="entry name" value="Aldolase class I"/>
    <property type="match status" value="1"/>
</dbReference>
<dbReference type="PROSITE" id="PS50991">
    <property type="entry name" value="PYR_CT"/>
    <property type="match status" value="1"/>
</dbReference>
<dbReference type="FunFam" id="3.20.20.70:FF:000010">
    <property type="entry name" value="2-isopropylmalate synthase"/>
    <property type="match status" value="1"/>
</dbReference>
<dbReference type="InterPro" id="IPR000891">
    <property type="entry name" value="PYR_CT"/>
</dbReference>
<evidence type="ECO:0000256" key="7">
    <source>
        <dbReference type="ARBA" id="ARBA00022679"/>
    </source>
</evidence>
<feature type="region of interest" description="Regulatory domain" evidence="11">
    <location>
        <begin position="394"/>
        <end position="505"/>
    </location>
</feature>
<keyword evidence="9 11" id="KW-0464">Manganese</keyword>
<dbReference type="NCBIfam" id="NF002086">
    <property type="entry name" value="PRK00915.1-3"/>
    <property type="match status" value="1"/>
</dbReference>
<feature type="binding site" evidence="11">
    <location>
        <position position="206"/>
    </location>
    <ligand>
        <name>Mn(2+)</name>
        <dbReference type="ChEBI" id="CHEBI:29035"/>
    </ligand>
</feature>
<dbReference type="NCBIfam" id="TIGR00973">
    <property type="entry name" value="leuA_bact"/>
    <property type="match status" value="1"/>
</dbReference>
<dbReference type="NCBIfam" id="NF002085">
    <property type="entry name" value="PRK00915.1-2"/>
    <property type="match status" value="1"/>
</dbReference>
<evidence type="ECO:0000256" key="4">
    <source>
        <dbReference type="ARBA" id="ARBA00018198"/>
    </source>
</evidence>
<evidence type="ECO:0000313" key="14">
    <source>
        <dbReference type="Proteomes" id="UP000297713"/>
    </source>
</evidence>
<evidence type="ECO:0000256" key="2">
    <source>
        <dbReference type="ARBA" id="ARBA00009396"/>
    </source>
</evidence>
<evidence type="ECO:0000256" key="3">
    <source>
        <dbReference type="ARBA" id="ARBA00012973"/>
    </source>
</evidence>
<dbReference type="SUPFAM" id="SSF110921">
    <property type="entry name" value="2-isopropylmalate synthase LeuA, allosteric (dimerisation) domain"/>
    <property type="match status" value="1"/>
</dbReference>
<dbReference type="InterPro" id="IPR005671">
    <property type="entry name" value="LeuA_bact_synth"/>
</dbReference>
<dbReference type="CDD" id="cd07940">
    <property type="entry name" value="DRE_TIM_IPMS"/>
    <property type="match status" value="1"/>
</dbReference>
<evidence type="ECO:0000256" key="11">
    <source>
        <dbReference type="HAMAP-Rule" id="MF_01025"/>
    </source>
</evidence>
<reference evidence="13 14" key="1">
    <citation type="submission" date="2016-05" db="EMBL/GenBank/DDBJ databases">
        <title>Diversity and Homogeneity among Thermoacidophilic Verrucomicrobia Methanotrophs Linked with Geographical Origin.</title>
        <authorList>
            <person name="Erikstad H.-A."/>
            <person name="Smestad N.B."/>
            <person name="Ceballos R.M."/>
            <person name="Birkeland N.-K."/>
        </authorList>
    </citation>
    <scope>NUCLEOTIDE SEQUENCE [LARGE SCALE GENOMIC DNA]</scope>
    <source>
        <strain evidence="13 14">Phi</strain>
    </source>
</reference>
<evidence type="ECO:0000313" key="13">
    <source>
        <dbReference type="EMBL" id="TFE71280.1"/>
    </source>
</evidence>
<dbReference type="EC" id="2.3.3.13" evidence="3 11"/>
<dbReference type="GO" id="GO:0009098">
    <property type="term" value="P:L-leucine biosynthetic process"/>
    <property type="evidence" value="ECO:0007669"/>
    <property type="project" value="UniProtKB-UniRule"/>
</dbReference>
<evidence type="ECO:0000259" key="12">
    <source>
        <dbReference type="PROSITE" id="PS50991"/>
    </source>
</evidence>
<dbReference type="Pfam" id="PF22617">
    <property type="entry name" value="HCS_D2"/>
    <property type="match status" value="1"/>
</dbReference>
<dbReference type="FunFam" id="1.10.238.260:FF:000001">
    <property type="entry name" value="2-isopropylmalate synthase"/>
    <property type="match status" value="1"/>
</dbReference>
<dbReference type="InterPro" id="IPR054691">
    <property type="entry name" value="LeuA/HCS_post-cat"/>
</dbReference>
<comment type="subunit">
    <text evidence="11">Homodimer.</text>
</comment>
<comment type="pathway">
    <text evidence="1 11">Amino-acid biosynthesis; L-leucine biosynthesis; L-leucine from 3-methyl-2-oxobutanoate: step 1/4.</text>
</comment>
<keyword evidence="8 11" id="KW-0479">Metal-binding</keyword>
<keyword evidence="5 11" id="KW-0432">Leucine biosynthesis</keyword>
<name>A0A4Y8PGC7_9BACT</name>
<dbReference type="PROSITE" id="PS00816">
    <property type="entry name" value="AIPM_HOMOCIT_SYNTH_2"/>
    <property type="match status" value="1"/>
</dbReference>
<dbReference type="InterPro" id="IPR002034">
    <property type="entry name" value="AIPM/Hcit_synth_CS"/>
</dbReference>
<evidence type="ECO:0000256" key="8">
    <source>
        <dbReference type="ARBA" id="ARBA00022723"/>
    </source>
</evidence>
<keyword evidence="10 11" id="KW-0100">Branched-chain amino acid biosynthesis</keyword>
<dbReference type="GO" id="GO:0030145">
    <property type="term" value="F:manganese ion binding"/>
    <property type="evidence" value="ECO:0007669"/>
    <property type="project" value="UniProtKB-UniRule"/>
</dbReference>
<keyword evidence="6 11" id="KW-0028">Amino-acid biosynthesis</keyword>
<keyword evidence="14" id="KW-1185">Reference proteome</keyword>
<dbReference type="PROSITE" id="PS00815">
    <property type="entry name" value="AIPM_HOMOCIT_SYNTH_1"/>
    <property type="match status" value="1"/>
</dbReference>
<comment type="similarity">
    <text evidence="2 11">Belongs to the alpha-IPM synthase/homocitrate synthase family. LeuA type 1 subfamily.</text>
</comment>
<dbReference type="HAMAP" id="MF_01025">
    <property type="entry name" value="LeuA_type1"/>
    <property type="match status" value="1"/>
</dbReference>